<keyword evidence="1" id="KW-0175">Coiled coil</keyword>
<feature type="coiled-coil region" evidence="1">
    <location>
        <begin position="1"/>
        <end position="61"/>
    </location>
</feature>
<accession>A0ABS1TS83</accession>
<proteinExistence type="predicted"/>
<comment type="caution">
    <text evidence="2">The sequence shown here is derived from an EMBL/GenBank/DDBJ whole genome shotgun (WGS) entry which is preliminary data.</text>
</comment>
<name>A0ABS1TS83_9BACI</name>
<evidence type="ECO:0000313" key="2">
    <source>
        <dbReference type="EMBL" id="MBL4954174.1"/>
    </source>
</evidence>
<evidence type="ECO:0000313" key="3">
    <source>
        <dbReference type="Proteomes" id="UP000623967"/>
    </source>
</evidence>
<gene>
    <name evidence="2" type="ORF">JK635_18565</name>
</gene>
<protein>
    <submittedName>
        <fullName evidence="2">Uncharacterized protein</fullName>
    </submittedName>
</protein>
<dbReference type="EMBL" id="JAESWB010000278">
    <property type="protein sequence ID" value="MBL4954174.1"/>
    <property type="molecule type" value="Genomic_DNA"/>
</dbReference>
<dbReference type="Proteomes" id="UP000623967">
    <property type="component" value="Unassembled WGS sequence"/>
</dbReference>
<keyword evidence="3" id="KW-1185">Reference proteome</keyword>
<organism evidence="2 3">
    <name type="scientific">Neobacillus paridis</name>
    <dbReference type="NCBI Taxonomy" id="2803862"/>
    <lineage>
        <taxon>Bacteria</taxon>
        <taxon>Bacillati</taxon>
        <taxon>Bacillota</taxon>
        <taxon>Bacilli</taxon>
        <taxon>Bacillales</taxon>
        <taxon>Bacillaceae</taxon>
        <taxon>Neobacillus</taxon>
    </lineage>
</organism>
<evidence type="ECO:0000256" key="1">
    <source>
        <dbReference type="SAM" id="Coils"/>
    </source>
</evidence>
<dbReference type="RefSeq" id="WP_202655426.1">
    <property type="nucleotide sequence ID" value="NZ_JAESWB010000278.1"/>
</dbReference>
<sequence>MTDSQTEKERLLSMLAEIQDQLEELESVLEASFSEQRNRMKRDEQNKLVNTANQLSSLENKYSHFHHISHNEDRICTAPAKTQNLKWAFK</sequence>
<reference evidence="2 3" key="1">
    <citation type="submission" date="2021-01" db="EMBL/GenBank/DDBJ databases">
        <title>Genome public.</title>
        <authorList>
            <person name="Liu C."/>
            <person name="Sun Q."/>
        </authorList>
    </citation>
    <scope>NUCLEOTIDE SEQUENCE [LARGE SCALE GENOMIC DNA]</scope>
    <source>
        <strain evidence="2 3">YIM B02564</strain>
    </source>
</reference>